<dbReference type="OrthoDB" id="9991156at2"/>
<organism evidence="2 3">
    <name type="scientific">Cellulomonas gelida</name>
    <dbReference type="NCBI Taxonomy" id="1712"/>
    <lineage>
        <taxon>Bacteria</taxon>
        <taxon>Bacillati</taxon>
        <taxon>Actinomycetota</taxon>
        <taxon>Actinomycetes</taxon>
        <taxon>Micrococcales</taxon>
        <taxon>Cellulomonadaceae</taxon>
        <taxon>Cellulomonas</taxon>
    </lineage>
</organism>
<reference evidence="2 3" key="1">
    <citation type="submission" date="2019-06" db="EMBL/GenBank/DDBJ databases">
        <title>Whole genome shotgun sequence of Cellulomonas gelida NBRC 3748.</title>
        <authorList>
            <person name="Hosoyama A."/>
            <person name="Uohara A."/>
            <person name="Ohji S."/>
            <person name="Ichikawa N."/>
        </authorList>
    </citation>
    <scope>NUCLEOTIDE SEQUENCE [LARGE SCALE GENOMIC DNA]</scope>
    <source>
        <strain evidence="2 3">NBRC 3748</strain>
    </source>
</reference>
<comment type="caution">
    <text evidence="2">The sequence shown here is derived from an EMBL/GenBank/DDBJ whole genome shotgun (WGS) entry which is preliminary data.</text>
</comment>
<dbReference type="Proteomes" id="UP000320461">
    <property type="component" value="Unassembled WGS sequence"/>
</dbReference>
<keyword evidence="3" id="KW-1185">Reference proteome</keyword>
<evidence type="ECO:0008006" key="4">
    <source>
        <dbReference type="Google" id="ProtNLM"/>
    </source>
</evidence>
<dbReference type="EMBL" id="BJLQ01000013">
    <property type="protein sequence ID" value="GEA84289.1"/>
    <property type="molecule type" value="Genomic_DNA"/>
</dbReference>
<evidence type="ECO:0000313" key="2">
    <source>
        <dbReference type="EMBL" id="GEA84289.1"/>
    </source>
</evidence>
<dbReference type="Pfam" id="PF12277">
    <property type="entry name" value="DUF3618"/>
    <property type="match status" value="1"/>
</dbReference>
<accession>A0A4Y3KIQ1</accession>
<gene>
    <name evidence="2" type="ORF">CGE01nite_15400</name>
</gene>
<keyword evidence="1" id="KW-0812">Transmembrane</keyword>
<keyword evidence="1" id="KW-1133">Transmembrane helix</keyword>
<sequence length="101" mass="10586">MTDEKPAPTPFTTPSMVAIEAEIAATRHQLATTVDELTARLAPRAQADAAITTARRLASDATSPEASPEARAHARQVLGGVAIAAAFVATIVVLRIARRSR</sequence>
<evidence type="ECO:0000313" key="3">
    <source>
        <dbReference type="Proteomes" id="UP000320461"/>
    </source>
</evidence>
<feature type="transmembrane region" description="Helical" evidence="1">
    <location>
        <begin position="77"/>
        <end position="97"/>
    </location>
</feature>
<proteinExistence type="predicted"/>
<protein>
    <recommendedName>
        <fullName evidence="4">DUF3618 domain-containing protein</fullName>
    </recommendedName>
</protein>
<keyword evidence="1" id="KW-0472">Membrane</keyword>
<name>A0A4Y3KIQ1_9CELL</name>
<dbReference type="InterPro" id="IPR022062">
    <property type="entry name" value="DUF3618"/>
</dbReference>
<dbReference type="RefSeq" id="WP_141370049.1">
    <property type="nucleotide sequence ID" value="NZ_BJLQ01000013.1"/>
</dbReference>
<dbReference type="AlphaFoldDB" id="A0A4Y3KIQ1"/>
<evidence type="ECO:0000256" key="1">
    <source>
        <dbReference type="SAM" id="Phobius"/>
    </source>
</evidence>